<dbReference type="GO" id="GO:0015360">
    <property type="term" value="F:acetate:proton symporter activity"/>
    <property type="evidence" value="ECO:0007669"/>
    <property type="project" value="TreeGrafter"/>
</dbReference>
<keyword evidence="5 6" id="KW-0472">Membrane</keyword>
<dbReference type="InterPro" id="IPR000791">
    <property type="entry name" value="Gpr1/Fun34/SatP-like"/>
</dbReference>
<feature type="transmembrane region" description="Helical" evidence="6">
    <location>
        <begin position="152"/>
        <end position="174"/>
    </location>
</feature>
<protein>
    <recommendedName>
        <fullName evidence="9">Succinate-acetate transporter protein</fullName>
    </recommendedName>
</protein>
<evidence type="ECO:0000256" key="1">
    <source>
        <dbReference type="ARBA" id="ARBA00004141"/>
    </source>
</evidence>
<dbReference type="Pfam" id="PF01184">
    <property type="entry name" value="Gpr1_Fun34_YaaH"/>
    <property type="match status" value="1"/>
</dbReference>
<dbReference type="NCBIfam" id="NF038013">
    <property type="entry name" value="AceTr_1"/>
    <property type="match status" value="1"/>
</dbReference>
<feature type="transmembrane region" description="Helical" evidence="6">
    <location>
        <begin position="101"/>
        <end position="120"/>
    </location>
</feature>
<dbReference type="GO" id="GO:0005886">
    <property type="term" value="C:plasma membrane"/>
    <property type="evidence" value="ECO:0007669"/>
    <property type="project" value="TreeGrafter"/>
</dbReference>
<evidence type="ECO:0000256" key="6">
    <source>
        <dbReference type="SAM" id="Phobius"/>
    </source>
</evidence>
<dbReference type="InterPro" id="IPR047622">
    <property type="entry name" value="GPR1_FUN34_YAAH"/>
</dbReference>
<proteinExistence type="inferred from homology"/>
<dbReference type="GO" id="GO:0071422">
    <property type="term" value="P:succinate transmembrane transport"/>
    <property type="evidence" value="ECO:0007669"/>
    <property type="project" value="TreeGrafter"/>
</dbReference>
<dbReference type="AlphaFoldDB" id="A0A1C3YZH6"/>
<evidence type="ECO:0008006" key="9">
    <source>
        <dbReference type="Google" id="ProtNLM"/>
    </source>
</evidence>
<evidence type="ECO:0000256" key="4">
    <source>
        <dbReference type="ARBA" id="ARBA00022989"/>
    </source>
</evidence>
<dbReference type="EMBL" id="FMBC01000001">
    <property type="protein sequence ID" value="SCB75521.1"/>
    <property type="molecule type" value="Genomic_DNA"/>
</dbReference>
<organism evidence="7 8">
    <name type="scientific">Kosakonia oryziphila</name>
    <dbReference type="NCBI Taxonomy" id="1005667"/>
    <lineage>
        <taxon>Bacteria</taxon>
        <taxon>Pseudomonadati</taxon>
        <taxon>Pseudomonadota</taxon>
        <taxon>Gammaproteobacteria</taxon>
        <taxon>Enterobacterales</taxon>
        <taxon>Enterobacteriaceae</taxon>
        <taxon>Kosakonia</taxon>
    </lineage>
</organism>
<dbReference type="PANTHER" id="PTHR30178">
    <property type="entry name" value="INNER MEMBRANE PROTEIN YAAH"/>
    <property type="match status" value="1"/>
</dbReference>
<keyword evidence="3 6" id="KW-0812">Transmembrane</keyword>
<feature type="transmembrane region" description="Helical" evidence="6">
    <location>
        <begin position="186"/>
        <end position="205"/>
    </location>
</feature>
<comment type="similarity">
    <text evidence="2">Belongs to the acetate uptake transporter (AceTr) (TC 2.A.96) family.</text>
</comment>
<dbReference type="NCBIfam" id="NF007941">
    <property type="entry name" value="PRK10659.1"/>
    <property type="match status" value="1"/>
</dbReference>
<keyword evidence="8" id="KW-1185">Reference proteome</keyword>
<evidence type="ECO:0000313" key="7">
    <source>
        <dbReference type="EMBL" id="SCB75521.1"/>
    </source>
</evidence>
<evidence type="ECO:0000256" key="3">
    <source>
        <dbReference type="ARBA" id="ARBA00022692"/>
    </source>
</evidence>
<keyword evidence="4 6" id="KW-1133">Transmembrane helix</keyword>
<name>A0A1C3YZH6_9ENTR</name>
<feature type="transmembrane region" description="Helical" evidence="6">
    <location>
        <begin position="212"/>
        <end position="232"/>
    </location>
</feature>
<feature type="transmembrane region" description="Helical" evidence="6">
    <location>
        <begin position="238"/>
        <end position="258"/>
    </location>
</feature>
<reference evidence="8" key="1">
    <citation type="submission" date="2016-08" db="EMBL/GenBank/DDBJ databases">
        <authorList>
            <person name="Varghese N."/>
            <person name="Submissions Spin"/>
        </authorList>
    </citation>
    <scope>NUCLEOTIDE SEQUENCE [LARGE SCALE GENOMIC DNA]</scope>
    <source>
        <strain evidence="8">REICA_142</strain>
    </source>
</reference>
<evidence type="ECO:0000256" key="5">
    <source>
        <dbReference type="ARBA" id="ARBA00023136"/>
    </source>
</evidence>
<gene>
    <name evidence="7" type="ORF">GA0061070_1001100</name>
</gene>
<dbReference type="PROSITE" id="PS01114">
    <property type="entry name" value="GPR1_FUN34_YAAH"/>
    <property type="match status" value="1"/>
</dbReference>
<dbReference type="InterPro" id="IPR047623">
    <property type="entry name" value="SatP"/>
</dbReference>
<feature type="transmembrane region" description="Helical" evidence="6">
    <location>
        <begin position="126"/>
        <end position="145"/>
    </location>
</feature>
<evidence type="ECO:0000256" key="2">
    <source>
        <dbReference type="ARBA" id="ARBA00005587"/>
    </source>
</evidence>
<evidence type="ECO:0000313" key="8">
    <source>
        <dbReference type="Proteomes" id="UP000198515"/>
    </source>
</evidence>
<comment type="subcellular location">
    <subcellularLocation>
        <location evidence="1">Membrane</location>
        <topology evidence="1">Multi-pass membrane protein</topology>
    </subcellularLocation>
</comment>
<dbReference type="Proteomes" id="UP000198515">
    <property type="component" value="Unassembled WGS sequence"/>
</dbReference>
<accession>A0A1C3YZH6</accession>
<dbReference type="PANTHER" id="PTHR30178:SF3">
    <property type="entry name" value="SUCCINATE-ACETATE_PROTON SYMPORTER SATP"/>
    <property type="match status" value="1"/>
</dbReference>
<sequence length="277" mass="30314">MEYPSFHSVNESIKFTSCGILAAKRRDARIKDLDVLQTMNCSVLFRFFSLTHQGCVPCLFVSRPTYIGIKFFMANTENNKHSEGIIFSNLGSTKLANPAPLGLMGFGMTTILLNLHNIGLFPMDGIILAMGIFYGGIAQILAGLLEYKKGNTFGLTAFTSYGSFWLTLVAILLFPKMGLADATNGHFLGIYLGIWGVFTLFMFFGTLKGARALQFVFLSLTVLFALLAVGHLVDNESIVHVAGWIGLVCGASAIYLAMGEVLNEQFERTVLPIGEKH</sequence>